<evidence type="ECO:0000313" key="17">
    <source>
        <dbReference type="Proteomes" id="UP001218579"/>
    </source>
</evidence>
<organism evidence="16 17">
    <name type="scientific">Asticcacaulis machinosus</name>
    <dbReference type="NCBI Taxonomy" id="2984211"/>
    <lineage>
        <taxon>Bacteria</taxon>
        <taxon>Pseudomonadati</taxon>
        <taxon>Pseudomonadota</taxon>
        <taxon>Alphaproteobacteria</taxon>
        <taxon>Caulobacterales</taxon>
        <taxon>Caulobacteraceae</taxon>
        <taxon>Asticcacaulis</taxon>
    </lineage>
</organism>
<keyword evidence="6" id="KW-0408">Iron</keyword>
<keyword evidence="13" id="KW-0732">Signal</keyword>
<reference evidence="16 17" key="1">
    <citation type="submission" date="2023-01" db="EMBL/GenBank/DDBJ databases">
        <title>Novel species of the genus Asticcacaulis isolated from rivers.</title>
        <authorList>
            <person name="Lu H."/>
        </authorList>
    </citation>
    <scope>NUCLEOTIDE SEQUENCE [LARGE SCALE GENOMIC DNA]</scope>
    <source>
        <strain evidence="16 17">LKC15W</strain>
    </source>
</reference>
<keyword evidence="8 12" id="KW-0798">TonB box</keyword>
<dbReference type="Pfam" id="PF00593">
    <property type="entry name" value="TonB_dep_Rec_b-barrel"/>
    <property type="match status" value="1"/>
</dbReference>
<keyword evidence="7" id="KW-0406">Ion transport</keyword>
<dbReference type="InterPro" id="IPR012910">
    <property type="entry name" value="Plug_dom"/>
</dbReference>
<dbReference type="InterPro" id="IPR036942">
    <property type="entry name" value="Beta-barrel_TonB_sf"/>
</dbReference>
<keyword evidence="4" id="KW-0410">Iron transport</keyword>
<dbReference type="Proteomes" id="UP001218579">
    <property type="component" value="Unassembled WGS sequence"/>
</dbReference>
<evidence type="ECO:0000256" key="12">
    <source>
        <dbReference type="RuleBase" id="RU003357"/>
    </source>
</evidence>
<evidence type="ECO:0000256" key="2">
    <source>
        <dbReference type="ARBA" id="ARBA00022448"/>
    </source>
</evidence>
<keyword evidence="10 11" id="KW-0998">Cell outer membrane</keyword>
<keyword evidence="5 11" id="KW-0812">Transmembrane</keyword>
<comment type="similarity">
    <text evidence="11 12">Belongs to the TonB-dependent receptor family.</text>
</comment>
<proteinExistence type="inferred from homology"/>
<name>A0ABT5HG69_9CAUL</name>
<keyword evidence="17" id="KW-1185">Reference proteome</keyword>
<evidence type="ECO:0000256" key="11">
    <source>
        <dbReference type="PROSITE-ProRule" id="PRU01360"/>
    </source>
</evidence>
<keyword evidence="16" id="KW-0675">Receptor</keyword>
<feature type="domain" description="TonB-dependent receptor plug" evidence="15">
    <location>
        <begin position="61"/>
        <end position="169"/>
    </location>
</feature>
<evidence type="ECO:0000256" key="8">
    <source>
        <dbReference type="ARBA" id="ARBA00023077"/>
    </source>
</evidence>
<feature type="signal peptide" evidence="13">
    <location>
        <begin position="1"/>
        <end position="34"/>
    </location>
</feature>
<dbReference type="Gene3D" id="2.40.170.20">
    <property type="entry name" value="TonB-dependent receptor, beta-barrel domain"/>
    <property type="match status" value="1"/>
</dbReference>
<evidence type="ECO:0000256" key="1">
    <source>
        <dbReference type="ARBA" id="ARBA00004571"/>
    </source>
</evidence>
<dbReference type="SUPFAM" id="SSF56935">
    <property type="entry name" value="Porins"/>
    <property type="match status" value="1"/>
</dbReference>
<sequence length="853" mass="92327">MRKTTSHRGGKIFNKVLLTGTSLALLGTALPALAQGDAPPADEPEEILEIVVTAQKREQSLQDVPIVVTTLSAKLLQDAGVRDIKDMQVLTPGLTVTSTQNESLTTARIRGVGTVGDNPGMESSVGVVIDGVYRPRNGVGFGDLGELERIEVLKGPQGTLFGKNTSAGVINIISKKPSNVFGAEAEATVGNYDARGFSAAVTGPIAGDEVLGRLYVAKRERGGYYDVKTGDGQRTTTEDATQDFTTVRGQLLFLPNDDLSIRVIGDWSSREERCCVTVQTRTGPTGALINALTAGGQGIDLTASPEDMIAYANRDTRQFIDDKGISIETNLKLAFLDSTLTSVTGIRNWENVNGQDIDYTGADILYRRDNGDFSAEFKTFSQELRLAGATERLNWLVGVFYAEEDLDRMDSYVYGTKYAAYISALLSQQIPGTTAANVLPLLTGRAAGTNFVAGQGALDHYTQSAKSFALFTNNSYQVTDSLELTLGLRYTAETKEMTAVYTNSDSGATCGAAIARSGLTGGSPTGIWALIPAASRPTVLGGLCAFWANPAFNNRQVADKQDEKEWSGTFKAAYRWNNNIMTYASYARGYKGGGFNLDRALTGLTPDSSLYFPSETVDSYELGIKTSLFDKKVLFNLTAFDQTFTDFQLNTFLGTAFVVESIPELTSKGWDADVYWSTPIRGLNFQGGIAYADTKYAEFTAADLNNPARFAQLSLLPGAQMSFAPKWTSSGSVTYTRSIAGLRWLANLSAKHTSSYNTGSDLIPFKMQESFTLLNGRIGVGSEDSRWMVEVWGQNLTDESYRQVVINAPLQGTGFQSTLQSNGTFYNRGLDSNTYDAFMGAPKTYGVTLRVKY</sequence>
<dbReference type="Pfam" id="PF07715">
    <property type="entry name" value="Plug"/>
    <property type="match status" value="1"/>
</dbReference>
<evidence type="ECO:0000256" key="3">
    <source>
        <dbReference type="ARBA" id="ARBA00022452"/>
    </source>
</evidence>
<evidence type="ECO:0000313" key="16">
    <source>
        <dbReference type="EMBL" id="MDC7675253.1"/>
    </source>
</evidence>
<dbReference type="EMBL" id="JAQQKV010000001">
    <property type="protein sequence ID" value="MDC7675253.1"/>
    <property type="molecule type" value="Genomic_DNA"/>
</dbReference>
<evidence type="ECO:0000259" key="15">
    <source>
        <dbReference type="Pfam" id="PF07715"/>
    </source>
</evidence>
<dbReference type="InterPro" id="IPR000531">
    <property type="entry name" value="Beta-barrel_TonB"/>
</dbReference>
<dbReference type="RefSeq" id="WP_272743565.1">
    <property type="nucleotide sequence ID" value="NZ_JAQQKV010000001.1"/>
</dbReference>
<evidence type="ECO:0000256" key="4">
    <source>
        <dbReference type="ARBA" id="ARBA00022496"/>
    </source>
</evidence>
<protein>
    <submittedName>
        <fullName evidence="16">TonB-dependent receptor</fullName>
    </submittedName>
</protein>
<keyword evidence="2 11" id="KW-0813">Transport</keyword>
<keyword evidence="3 11" id="KW-1134">Transmembrane beta strand</keyword>
<dbReference type="PANTHER" id="PTHR32552">
    <property type="entry name" value="FERRICHROME IRON RECEPTOR-RELATED"/>
    <property type="match status" value="1"/>
</dbReference>
<comment type="caution">
    <text evidence="16">The sequence shown here is derived from an EMBL/GenBank/DDBJ whole genome shotgun (WGS) entry which is preliminary data.</text>
</comment>
<evidence type="ECO:0000259" key="14">
    <source>
        <dbReference type="Pfam" id="PF00593"/>
    </source>
</evidence>
<feature type="domain" description="TonB-dependent receptor-like beta-barrel" evidence="14">
    <location>
        <begin position="323"/>
        <end position="796"/>
    </location>
</feature>
<dbReference type="InterPro" id="IPR039426">
    <property type="entry name" value="TonB-dep_rcpt-like"/>
</dbReference>
<evidence type="ECO:0000256" key="6">
    <source>
        <dbReference type="ARBA" id="ARBA00023004"/>
    </source>
</evidence>
<dbReference type="PANTHER" id="PTHR32552:SF81">
    <property type="entry name" value="TONB-DEPENDENT OUTER MEMBRANE RECEPTOR"/>
    <property type="match status" value="1"/>
</dbReference>
<evidence type="ECO:0000256" key="10">
    <source>
        <dbReference type="ARBA" id="ARBA00023237"/>
    </source>
</evidence>
<feature type="chain" id="PRO_5046115030" evidence="13">
    <location>
        <begin position="35"/>
        <end position="853"/>
    </location>
</feature>
<evidence type="ECO:0000256" key="7">
    <source>
        <dbReference type="ARBA" id="ARBA00023065"/>
    </source>
</evidence>
<keyword evidence="9 11" id="KW-0472">Membrane</keyword>
<dbReference type="PROSITE" id="PS52016">
    <property type="entry name" value="TONB_DEPENDENT_REC_3"/>
    <property type="match status" value="1"/>
</dbReference>
<evidence type="ECO:0000256" key="13">
    <source>
        <dbReference type="SAM" id="SignalP"/>
    </source>
</evidence>
<comment type="subcellular location">
    <subcellularLocation>
        <location evidence="1 11">Cell outer membrane</location>
        <topology evidence="1 11">Multi-pass membrane protein</topology>
    </subcellularLocation>
</comment>
<evidence type="ECO:0000256" key="5">
    <source>
        <dbReference type="ARBA" id="ARBA00022692"/>
    </source>
</evidence>
<gene>
    <name evidence="16" type="ORF">PQU98_03875</name>
</gene>
<evidence type="ECO:0000256" key="9">
    <source>
        <dbReference type="ARBA" id="ARBA00023136"/>
    </source>
</evidence>
<accession>A0ABT5HG69</accession>